<protein>
    <submittedName>
        <fullName evidence="1">Uncharacterized protein</fullName>
    </submittedName>
</protein>
<name>M6FFD2_9LEPT</name>
<dbReference type="RefSeq" id="WP_020763186.1">
    <property type="nucleotide sequence ID" value="NZ_ANCE01000086.1"/>
</dbReference>
<sequence length="70" mass="8468">MFFTSFMIAILEKFNFLLELSRNLTIHNFILCMSSHTSDQFFRKRFKVTSIFICYKIEWFSIGLADFMSY</sequence>
<dbReference type="EMBL" id="ANCE01000086">
    <property type="protein sequence ID" value="EMK24779.1"/>
    <property type="molecule type" value="Genomic_DNA"/>
</dbReference>
<organism evidence="1 2">
    <name type="scientific">Leptospira kirschneri serovar Bulgarica str. Nikolaevo</name>
    <dbReference type="NCBI Taxonomy" id="1240687"/>
    <lineage>
        <taxon>Bacteria</taxon>
        <taxon>Pseudomonadati</taxon>
        <taxon>Spirochaetota</taxon>
        <taxon>Spirochaetia</taxon>
        <taxon>Leptospirales</taxon>
        <taxon>Leptospiraceae</taxon>
        <taxon>Leptospira</taxon>
    </lineage>
</organism>
<gene>
    <name evidence="1" type="ORF">LEP1GSC008_1948</name>
</gene>
<dbReference type="AlphaFoldDB" id="M6FFD2"/>
<evidence type="ECO:0000313" key="1">
    <source>
        <dbReference type="EMBL" id="EMK24779.1"/>
    </source>
</evidence>
<dbReference type="PATRIC" id="fig|1240687.3.peg.1696"/>
<proteinExistence type="predicted"/>
<accession>M6FFD2</accession>
<evidence type="ECO:0000313" key="2">
    <source>
        <dbReference type="Proteomes" id="UP000011980"/>
    </source>
</evidence>
<reference evidence="1 2" key="1">
    <citation type="submission" date="2013-01" db="EMBL/GenBank/DDBJ databases">
        <authorList>
            <person name="Harkins D.M."/>
            <person name="Durkin A.S."/>
            <person name="Brinkac L.M."/>
            <person name="Haft D.H."/>
            <person name="Selengut J.D."/>
            <person name="Sanka R."/>
            <person name="DePew J."/>
            <person name="Purushe J."/>
            <person name="Galloway R.L."/>
            <person name="Vinetz J.M."/>
            <person name="Sutton G.G."/>
            <person name="Nierman W.C."/>
            <person name="Fouts D.E."/>
        </authorList>
    </citation>
    <scope>NUCLEOTIDE SEQUENCE [LARGE SCALE GENOMIC DNA]</scope>
    <source>
        <strain evidence="1 2">Nikolaevo</strain>
    </source>
</reference>
<dbReference type="Proteomes" id="UP000011980">
    <property type="component" value="Unassembled WGS sequence"/>
</dbReference>
<comment type="caution">
    <text evidence="1">The sequence shown here is derived from an EMBL/GenBank/DDBJ whole genome shotgun (WGS) entry which is preliminary data.</text>
</comment>